<feature type="signal peptide" evidence="1">
    <location>
        <begin position="1"/>
        <end position="23"/>
    </location>
</feature>
<protein>
    <submittedName>
        <fullName evidence="2">Uncharacterized protein</fullName>
    </submittedName>
</protein>
<dbReference type="Proteomes" id="UP000799538">
    <property type="component" value="Unassembled WGS sequence"/>
</dbReference>
<keyword evidence="1" id="KW-0732">Signal</keyword>
<feature type="chain" id="PRO_5025636433" evidence="1">
    <location>
        <begin position="24"/>
        <end position="135"/>
    </location>
</feature>
<reference evidence="3" key="1">
    <citation type="journal article" date="2020" name="Stud. Mycol.">
        <title>101 Dothideomycetes genomes: A test case for predicting lifestyles and emergence of pathogens.</title>
        <authorList>
            <person name="Haridas S."/>
            <person name="Albert R."/>
            <person name="Binder M."/>
            <person name="Bloem J."/>
            <person name="LaButti K."/>
            <person name="Salamov A."/>
            <person name="Andreopoulos B."/>
            <person name="Baker S."/>
            <person name="Barry K."/>
            <person name="Bills G."/>
            <person name="Bluhm B."/>
            <person name="Cannon C."/>
            <person name="Castanera R."/>
            <person name="Culley D."/>
            <person name="Daum C."/>
            <person name="Ezra D."/>
            <person name="Gonzalez J."/>
            <person name="Henrissat B."/>
            <person name="Kuo A."/>
            <person name="Liang C."/>
            <person name="Lipzen A."/>
            <person name="Lutzoni F."/>
            <person name="Magnuson J."/>
            <person name="Mondo S."/>
            <person name="Nolan M."/>
            <person name="Ohm R."/>
            <person name="Pangilinan J."/>
            <person name="Park H.-J."/>
            <person name="Ramirez L."/>
            <person name="Alfaro M."/>
            <person name="Sun H."/>
            <person name="Tritt A."/>
            <person name="Yoshinaga Y."/>
            <person name="Zwiers L.-H."/>
            <person name="Turgeon B."/>
            <person name="Goodwin S."/>
            <person name="Spatafora J."/>
            <person name="Crous P."/>
            <person name="Grigoriev I."/>
        </authorList>
    </citation>
    <scope>NUCLEOTIDE SEQUENCE [LARGE SCALE GENOMIC DNA]</scope>
    <source>
        <strain evidence="3">CECT 20119</strain>
    </source>
</reference>
<keyword evidence="3" id="KW-1185">Reference proteome</keyword>
<accession>A0A6A6G648</accession>
<dbReference type="AlphaFoldDB" id="A0A6A6G648"/>
<name>A0A6A6G648_9PEZI</name>
<gene>
    <name evidence="2" type="ORF">BDZ85DRAFT_251730</name>
</gene>
<organism evidence="2 3">
    <name type="scientific">Elsinoe ampelina</name>
    <dbReference type="NCBI Taxonomy" id="302913"/>
    <lineage>
        <taxon>Eukaryota</taxon>
        <taxon>Fungi</taxon>
        <taxon>Dikarya</taxon>
        <taxon>Ascomycota</taxon>
        <taxon>Pezizomycotina</taxon>
        <taxon>Dothideomycetes</taxon>
        <taxon>Dothideomycetidae</taxon>
        <taxon>Myriangiales</taxon>
        <taxon>Elsinoaceae</taxon>
        <taxon>Elsinoe</taxon>
    </lineage>
</organism>
<evidence type="ECO:0000313" key="3">
    <source>
        <dbReference type="Proteomes" id="UP000799538"/>
    </source>
</evidence>
<proteinExistence type="predicted"/>
<evidence type="ECO:0000256" key="1">
    <source>
        <dbReference type="SAM" id="SignalP"/>
    </source>
</evidence>
<dbReference type="OrthoDB" id="10451523at2759"/>
<sequence length="135" mass="14488">MKLPSLFHLSYAVFAALTISTAAEGVANDGSAVLQVQAGRGESFVVPHLPQCQAGYLVVANQTLLSLQPSKPKNCSSGRPAPFTEQKFRLQLGQDVLSGQAEIVMRCGTFAHLTMLNVTTSETIFWTSTTLQTLC</sequence>
<dbReference type="EMBL" id="ML992511">
    <property type="protein sequence ID" value="KAF2221241.1"/>
    <property type="molecule type" value="Genomic_DNA"/>
</dbReference>
<evidence type="ECO:0000313" key="2">
    <source>
        <dbReference type="EMBL" id="KAF2221241.1"/>
    </source>
</evidence>